<keyword evidence="2" id="KW-1185">Reference proteome</keyword>
<name>A0A7J7K1E0_BUGNE</name>
<reference evidence="1" key="1">
    <citation type="submission" date="2020-06" db="EMBL/GenBank/DDBJ databases">
        <title>Draft genome of Bugula neritina, a colonial animal packing powerful symbionts and potential medicines.</title>
        <authorList>
            <person name="Rayko M."/>
        </authorList>
    </citation>
    <scope>NUCLEOTIDE SEQUENCE [LARGE SCALE GENOMIC DNA]</scope>
    <source>
        <strain evidence="1">Kwan_BN1</strain>
    </source>
</reference>
<evidence type="ECO:0000313" key="1">
    <source>
        <dbReference type="EMBL" id="KAF6031781.1"/>
    </source>
</evidence>
<organism evidence="1 2">
    <name type="scientific">Bugula neritina</name>
    <name type="common">Brown bryozoan</name>
    <name type="synonym">Sertularia neritina</name>
    <dbReference type="NCBI Taxonomy" id="10212"/>
    <lineage>
        <taxon>Eukaryota</taxon>
        <taxon>Metazoa</taxon>
        <taxon>Spiralia</taxon>
        <taxon>Lophotrochozoa</taxon>
        <taxon>Bryozoa</taxon>
        <taxon>Gymnolaemata</taxon>
        <taxon>Cheilostomatida</taxon>
        <taxon>Flustrina</taxon>
        <taxon>Buguloidea</taxon>
        <taxon>Bugulidae</taxon>
        <taxon>Bugula</taxon>
    </lineage>
</organism>
<gene>
    <name evidence="1" type="ORF">EB796_009909</name>
</gene>
<sequence>MKLLMEVDSLLQSKDDAVMTQLSKLNQVLGCLRNCLESPHPCGECLEKYDDLDMASVKEVDADFSSANEKLQDTLKSCIQFSTAASGTDMLQRQLSDVGTTEWLLTPSNNHTGDRYSYSNTVDVISAEWLLQSHTDEGVKANEHFTQVKSEGDGQWLNEFAERDNSLCNYAIKMFSVILQQDLECWLQQQYSAEADLYSAAGDGESDSSSSTSSLGSSCIILPSTATSENGSCYSPPASHLFPSDKRCASPAEVSEWVASCQADSSSWVSSSAHSTVPSHPLASDDTGAEVVGQVWRNTDESESSSFIRISPSSNDTWLSAPKIELLEEDWQDEKYDASAKMEEDVWLCRKFASACELTGESWLWQQSDKQTPSWLADRSESGVKSAAYVMGNTDWLFGDEKVDPVSEKVETESVDKEWLLVKKQLNKISSSSNSMWLA</sequence>
<comment type="caution">
    <text evidence="1">The sequence shown here is derived from an EMBL/GenBank/DDBJ whole genome shotgun (WGS) entry which is preliminary data.</text>
</comment>
<protein>
    <submittedName>
        <fullName evidence="1">Uncharacterized protein</fullName>
    </submittedName>
</protein>
<dbReference type="EMBL" id="VXIV02001568">
    <property type="protein sequence ID" value="KAF6031781.1"/>
    <property type="molecule type" value="Genomic_DNA"/>
</dbReference>
<accession>A0A7J7K1E0</accession>
<proteinExistence type="predicted"/>
<evidence type="ECO:0000313" key="2">
    <source>
        <dbReference type="Proteomes" id="UP000593567"/>
    </source>
</evidence>
<dbReference type="AlphaFoldDB" id="A0A7J7K1E0"/>
<dbReference type="Proteomes" id="UP000593567">
    <property type="component" value="Unassembled WGS sequence"/>
</dbReference>